<protein>
    <submittedName>
        <fullName evidence="2">Uncharacterized protein</fullName>
    </submittedName>
</protein>
<name>A0AA36MKJ1_9DINO</name>
<proteinExistence type="predicted"/>
<reference evidence="2" key="1">
    <citation type="submission" date="2023-08" db="EMBL/GenBank/DDBJ databases">
        <authorList>
            <person name="Chen Y."/>
            <person name="Shah S."/>
            <person name="Dougan E. K."/>
            <person name="Thang M."/>
            <person name="Chan C."/>
        </authorList>
    </citation>
    <scope>NUCLEOTIDE SEQUENCE</scope>
</reference>
<evidence type="ECO:0000313" key="3">
    <source>
        <dbReference type="Proteomes" id="UP001178507"/>
    </source>
</evidence>
<sequence length="359" mass="40218">MEVPQVLVAEQVRQVPYAEVQTVEREVPNVTYQPVEQTIVEVPQVLREERLVEVPQLQVAEFIKQVPKQQVQEVPKRIPKVEMRCVERVQNVPVQLIQEVAVEVPQVLRHEVITQVSQAAEQRIVQEAQEYSRTVRREEVVVGEGEGGYAGAYEARVVRAGPVSPSRMSMEMFERGEVSHTRSDEVRHGQTVTYGASQPAVASARGGAAYAGAQYAGGQYTAQYAGEARASPSTPRRPIPLGEAICSPSWTPTTMACSAEKSWRPWAEVARESQWPQESGASQSPACRPTLQPRRPMLPLRRPTLQLRRPTPPLRRPTLRLHREAISSPSWTPTKMACSVEKRWPWAEAAFGRPVRQES</sequence>
<dbReference type="AlphaFoldDB" id="A0AA36MKJ1"/>
<organism evidence="2 3">
    <name type="scientific">Effrenium voratum</name>
    <dbReference type="NCBI Taxonomy" id="2562239"/>
    <lineage>
        <taxon>Eukaryota</taxon>
        <taxon>Sar</taxon>
        <taxon>Alveolata</taxon>
        <taxon>Dinophyceae</taxon>
        <taxon>Suessiales</taxon>
        <taxon>Symbiodiniaceae</taxon>
        <taxon>Effrenium</taxon>
    </lineage>
</organism>
<feature type="compositionally biased region" description="Polar residues" evidence="1">
    <location>
        <begin position="274"/>
        <end position="285"/>
    </location>
</feature>
<gene>
    <name evidence="2" type="ORF">EVOR1521_LOCUS4583</name>
</gene>
<dbReference type="Proteomes" id="UP001178507">
    <property type="component" value="Unassembled WGS sequence"/>
</dbReference>
<keyword evidence="3" id="KW-1185">Reference proteome</keyword>
<comment type="caution">
    <text evidence="2">The sequence shown here is derived from an EMBL/GenBank/DDBJ whole genome shotgun (WGS) entry which is preliminary data.</text>
</comment>
<evidence type="ECO:0000313" key="2">
    <source>
        <dbReference type="EMBL" id="CAJ1375271.1"/>
    </source>
</evidence>
<accession>A0AA36MKJ1</accession>
<dbReference type="EMBL" id="CAUJNA010000312">
    <property type="protein sequence ID" value="CAJ1375271.1"/>
    <property type="molecule type" value="Genomic_DNA"/>
</dbReference>
<feature type="region of interest" description="Disordered" evidence="1">
    <location>
        <begin position="272"/>
        <end position="296"/>
    </location>
</feature>
<dbReference type="InterPro" id="IPR022086">
    <property type="entry name" value="IMCp"/>
</dbReference>
<evidence type="ECO:0000256" key="1">
    <source>
        <dbReference type="SAM" id="MobiDB-lite"/>
    </source>
</evidence>
<dbReference type="Pfam" id="PF12314">
    <property type="entry name" value="IMCp"/>
    <property type="match status" value="1"/>
</dbReference>